<gene>
    <name evidence="2" type="ORF">CBLFYP62_01625</name>
</gene>
<sequence length="86" mass="10431">MFSRYSADLRESVDTEYFIYWFYLELYGILYIIIEEGGEIMNPEQLKDVIVALINNEYFPKYTENEAEKLAKDIAKFQKIYYKEMK</sequence>
<proteinExistence type="predicted"/>
<evidence type="ECO:0000256" key="1">
    <source>
        <dbReference type="SAM" id="Phobius"/>
    </source>
</evidence>
<organism evidence="2">
    <name type="scientific">Clostridium butyricum</name>
    <dbReference type="NCBI Taxonomy" id="1492"/>
    <lineage>
        <taxon>Bacteria</taxon>
        <taxon>Bacillati</taxon>
        <taxon>Bacillota</taxon>
        <taxon>Clostridia</taxon>
        <taxon>Eubacteriales</taxon>
        <taxon>Clostridiaceae</taxon>
        <taxon>Clostridium</taxon>
    </lineage>
</organism>
<feature type="transmembrane region" description="Helical" evidence="1">
    <location>
        <begin position="17"/>
        <end position="34"/>
    </location>
</feature>
<keyword evidence="1" id="KW-0472">Membrane</keyword>
<dbReference type="AlphaFoldDB" id="A0A6N3CVF2"/>
<reference evidence="2" key="1">
    <citation type="submission" date="2019-11" db="EMBL/GenBank/DDBJ databases">
        <authorList>
            <person name="Feng L."/>
        </authorList>
    </citation>
    <scope>NUCLEOTIDE SEQUENCE</scope>
    <source>
        <strain evidence="2">CButyricumLFYP62</strain>
    </source>
</reference>
<dbReference type="RefSeq" id="WP_035772483.1">
    <property type="nucleotide sequence ID" value="NZ_CACRTU010000014.1"/>
</dbReference>
<keyword evidence="1" id="KW-1133">Transmembrane helix</keyword>
<protein>
    <submittedName>
        <fullName evidence="2">Uncharacterized protein</fullName>
    </submittedName>
</protein>
<name>A0A6N3CVF2_CLOBU</name>
<accession>A0A6N3CVF2</accession>
<dbReference type="EMBL" id="CACRTU010000014">
    <property type="protein sequence ID" value="VYU17443.1"/>
    <property type="molecule type" value="Genomic_DNA"/>
</dbReference>
<keyword evidence="1" id="KW-0812">Transmembrane</keyword>
<evidence type="ECO:0000313" key="2">
    <source>
        <dbReference type="EMBL" id="VYU17443.1"/>
    </source>
</evidence>